<proteinExistence type="predicted"/>
<sequence length="464" mass="52389">MAAFITANDFNSAWTTAKVLAGMRRMSEEKTECVDSSPIKKRGPRGKKGKIIDALRRSNTPSDPSTYDSQSDEQSLPDSDAFDDAASFGRGQILHPQTSAPIPFEYPITDLYPTPRCLVLSELVCVVRNEELHDHESCFAFSLAIYTLLSSLMSEDYWEEDQLGENGPVRQSIRRLYAVRSLIQEDIVTTAALATSLVLFHCFTLLGDRNTAWFHLREATTLATAARTPEPWHAPGYTMPRQSDWLMVYCILYAAERDLALRRYYPITLPPPDLSALCHRTHSDSVVKGMKLLVSLYRPFDEQLLMFWLTAGQAPLNKRQLVELQDHVYDITYSDESGQDQICTIDIACAKHWLKVVVWQAALRLGLLATDARDTSFTFVYPIKVAHGEAMTEKLFDVAYAVIDVIQIVPLRQMGIRNRPSEVLERLYEIIEGLPQGAEHYLPLLLDRARTVPEFPAVVTTQAN</sequence>
<evidence type="ECO:0000256" key="1">
    <source>
        <dbReference type="ARBA" id="ARBA00023242"/>
    </source>
</evidence>
<dbReference type="Proteomes" id="UP001056384">
    <property type="component" value="Chromosome 4"/>
</dbReference>
<keyword evidence="1" id="KW-0539">Nucleus</keyword>
<evidence type="ECO:0008006" key="5">
    <source>
        <dbReference type="Google" id="ProtNLM"/>
    </source>
</evidence>
<name>A0A9Q9EJ38_9PEZI</name>
<dbReference type="AlphaFoldDB" id="A0A9Q9EJ38"/>
<evidence type="ECO:0000313" key="4">
    <source>
        <dbReference type="Proteomes" id="UP001056384"/>
    </source>
</evidence>
<dbReference type="PANTHER" id="PTHR31668:SF30">
    <property type="entry name" value="ZN(II)2CYS6 TRANSCRIPTION FACTOR (EUROFUNG)"/>
    <property type="match status" value="1"/>
</dbReference>
<evidence type="ECO:0000256" key="2">
    <source>
        <dbReference type="SAM" id="MobiDB-lite"/>
    </source>
</evidence>
<evidence type="ECO:0000313" key="3">
    <source>
        <dbReference type="EMBL" id="USW52635.1"/>
    </source>
</evidence>
<feature type="region of interest" description="Disordered" evidence="2">
    <location>
        <begin position="26"/>
        <end position="81"/>
    </location>
</feature>
<feature type="compositionally biased region" description="Polar residues" evidence="2">
    <location>
        <begin position="57"/>
        <end position="77"/>
    </location>
</feature>
<dbReference type="InterPro" id="IPR050797">
    <property type="entry name" value="Carb_Metab_Trans_Reg"/>
</dbReference>
<dbReference type="PANTHER" id="PTHR31668">
    <property type="entry name" value="GLUCOSE TRANSPORT TRANSCRIPTION REGULATOR RGT1-RELATED-RELATED"/>
    <property type="match status" value="1"/>
</dbReference>
<protein>
    <recommendedName>
        <fullName evidence="5">Transcription factor domain-containing protein</fullName>
    </recommendedName>
</protein>
<gene>
    <name evidence="3" type="ORF">Slin15195_G059540</name>
</gene>
<keyword evidence="4" id="KW-1185">Reference proteome</keyword>
<reference evidence="3" key="1">
    <citation type="submission" date="2022-06" db="EMBL/GenBank/DDBJ databases">
        <title>Complete genome sequences of two strains of the flax pathogen Septoria linicola.</title>
        <authorList>
            <person name="Lapalu N."/>
            <person name="Simon A."/>
            <person name="Demenou B."/>
            <person name="Paumier D."/>
            <person name="Guillot M.-P."/>
            <person name="Gout L."/>
            <person name="Valade R."/>
        </authorList>
    </citation>
    <scope>NUCLEOTIDE SEQUENCE</scope>
    <source>
        <strain evidence="3">SE15195</strain>
    </source>
</reference>
<accession>A0A9Q9EJ38</accession>
<dbReference type="EMBL" id="CP099421">
    <property type="protein sequence ID" value="USW52635.1"/>
    <property type="molecule type" value="Genomic_DNA"/>
</dbReference>
<dbReference type="OrthoDB" id="4132249at2759"/>
<organism evidence="3 4">
    <name type="scientific">Septoria linicola</name>
    <dbReference type="NCBI Taxonomy" id="215465"/>
    <lineage>
        <taxon>Eukaryota</taxon>
        <taxon>Fungi</taxon>
        <taxon>Dikarya</taxon>
        <taxon>Ascomycota</taxon>
        <taxon>Pezizomycotina</taxon>
        <taxon>Dothideomycetes</taxon>
        <taxon>Dothideomycetidae</taxon>
        <taxon>Mycosphaerellales</taxon>
        <taxon>Mycosphaerellaceae</taxon>
        <taxon>Septoria</taxon>
    </lineage>
</organism>
<feature type="compositionally biased region" description="Basic residues" evidence="2">
    <location>
        <begin position="39"/>
        <end position="49"/>
    </location>
</feature>